<protein>
    <submittedName>
        <fullName evidence="2">Uncharacterized protein</fullName>
    </submittedName>
</protein>
<feature type="region of interest" description="Disordered" evidence="1">
    <location>
        <begin position="32"/>
        <end position="54"/>
    </location>
</feature>
<organism evidence="2 3">
    <name type="scientific">Pleurodeles waltl</name>
    <name type="common">Iberian ribbed newt</name>
    <dbReference type="NCBI Taxonomy" id="8319"/>
    <lineage>
        <taxon>Eukaryota</taxon>
        <taxon>Metazoa</taxon>
        <taxon>Chordata</taxon>
        <taxon>Craniata</taxon>
        <taxon>Vertebrata</taxon>
        <taxon>Euteleostomi</taxon>
        <taxon>Amphibia</taxon>
        <taxon>Batrachia</taxon>
        <taxon>Caudata</taxon>
        <taxon>Salamandroidea</taxon>
        <taxon>Salamandridae</taxon>
        <taxon>Pleurodelinae</taxon>
        <taxon>Pleurodeles</taxon>
    </lineage>
</organism>
<name>A0AAV7PK17_PLEWA</name>
<keyword evidence="3" id="KW-1185">Reference proteome</keyword>
<evidence type="ECO:0000313" key="3">
    <source>
        <dbReference type="Proteomes" id="UP001066276"/>
    </source>
</evidence>
<accession>A0AAV7PK17</accession>
<dbReference type="AlphaFoldDB" id="A0AAV7PK17"/>
<proteinExistence type="predicted"/>
<comment type="caution">
    <text evidence="2">The sequence shown here is derived from an EMBL/GenBank/DDBJ whole genome shotgun (WGS) entry which is preliminary data.</text>
</comment>
<dbReference type="EMBL" id="JANPWB010000011">
    <property type="protein sequence ID" value="KAJ1127676.1"/>
    <property type="molecule type" value="Genomic_DNA"/>
</dbReference>
<sequence>MGSGRARGCPFRPSWQADRGAALTRAGLDGWAAASGGAERPAEKAGGGRGPQRVPETAAVDCAMLRGCLGPDPHFGGAGAAPLAPGAVEAAAGVPVSDAPAG</sequence>
<evidence type="ECO:0000313" key="2">
    <source>
        <dbReference type="EMBL" id="KAJ1127676.1"/>
    </source>
</evidence>
<gene>
    <name evidence="2" type="ORF">NDU88_006070</name>
</gene>
<reference evidence="2" key="1">
    <citation type="journal article" date="2022" name="bioRxiv">
        <title>Sequencing and chromosome-scale assembly of the giantPleurodeles waltlgenome.</title>
        <authorList>
            <person name="Brown T."/>
            <person name="Elewa A."/>
            <person name="Iarovenko S."/>
            <person name="Subramanian E."/>
            <person name="Araus A.J."/>
            <person name="Petzold A."/>
            <person name="Susuki M."/>
            <person name="Suzuki K.-i.T."/>
            <person name="Hayashi T."/>
            <person name="Toyoda A."/>
            <person name="Oliveira C."/>
            <person name="Osipova E."/>
            <person name="Leigh N.D."/>
            <person name="Simon A."/>
            <person name="Yun M.H."/>
        </authorList>
    </citation>
    <scope>NUCLEOTIDE SEQUENCE</scope>
    <source>
        <strain evidence="2">20211129_DDA</strain>
        <tissue evidence="2">Liver</tissue>
    </source>
</reference>
<evidence type="ECO:0000256" key="1">
    <source>
        <dbReference type="SAM" id="MobiDB-lite"/>
    </source>
</evidence>
<dbReference type="Proteomes" id="UP001066276">
    <property type="component" value="Chromosome 7"/>
</dbReference>